<dbReference type="InterPro" id="IPR023828">
    <property type="entry name" value="Peptidase_S8_Ser-AS"/>
</dbReference>
<keyword evidence="3" id="KW-0964">Secreted</keyword>
<dbReference type="Pfam" id="PF00082">
    <property type="entry name" value="Peptidase_S8"/>
    <property type="match status" value="1"/>
</dbReference>
<evidence type="ECO:0000256" key="5">
    <source>
        <dbReference type="ARBA" id="ARBA00022729"/>
    </source>
</evidence>
<dbReference type="PROSITE" id="PS00136">
    <property type="entry name" value="SUBTILASE_ASP"/>
    <property type="match status" value="1"/>
</dbReference>
<dbReference type="Pfam" id="PF06280">
    <property type="entry name" value="fn3_5"/>
    <property type="match status" value="1"/>
</dbReference>
<dbReference type="PROSITE" id="PS51892">
    <property type="entry name" value="SUBTILASE"/>
    <property type="match status" value="1"/>
</dbReference>
<evidence type="ECO:0000256" key="4">
    <source>
        <dbReference type="ARBA" id="ARBA00022670"/>
    </source>
</evidence>
<dbReference type="PROSITE" id="PS00137">
    <property type="entry name" value="SUBTILASE_HIS"/>
    <property type="match status" value="1"/>
</dbReference>
<dbReference type="InterPro" id="IPR003137">
    <property type="entry name" value="PA_domain"/>
</dbReference>
<dbReference type="PROSITE" id="PS00138">
    <property type="entry name" value="SUBTILASE_SER"/>
    <property type="match status" value="1"/>
</dbReference>
<evidence type="ECO:0000256" key="2">
    <source>
        <dbReference type="ARBA" id="ARBA00022512"/>
    </source>
</evidence>
<comment type="similarity">
    <text evidence="1 8 9">Belongs to the peptidase S8 family.</text>
</comment>
<keyword evidence="5" id="KW-0732">Signal</keyword>
<evidence type="ECO:0000256" key="9">
    <source>
        <dbReference type="RuleBase" id="RU003355"/>
    </source>
</evidence>
<evidence type="ECO:0000259" key="11">
    <source>
        <dbReference type="Pfam" id="PF02225"/>
    </source>
</evidence>
<accession>A0ABU1W7D8</accession>
<dbReference type="InterPro" id="IPR010435">
    <property type="entry name" value="C5a/SBT2-like_Fn3"/>
</dbReference>
<dbReference type="SUPFAM" id="SSF52743">
    <property type="entry name" value="Subtilisin-like"/>
    <property type="match status" value="1"/>
</dbReference>
<dbReference type="PANTHER" id="PTHR43806">
    <property type="entry name" value="PEPTIDASE S8"/>
    <property type="match status" value="1"/>
</dbReference>
<keyword evidence="4 8" id="KW-0645">Protease</keyword>
<keyword evidence="14" id="KW-1185">Reference proteome</keyword>
<protein>
    <submittedName>
        <fullName evidence="13">Subtilisin family serine protease</fullName>
    </submittedName>
</protein>
<evidence type="ECO:0000313" key="14">
    <source>
        <dbReference type="Proteomes" id="UP001251524"/>
    </source>
</evidence>
<feature type="domain" description="Peptidase S8/S53" evidence="10">
    <location>
        <begin position="128"/>
        <end position="562"/>
    </location>
</feature>
<dbReference type="PRINTS" id="PR00723">
    <property type="entry name" value="SUBTILISIN"/>
</dbReference>
<dbReference type="InterPro" id="IPR046450">
    <property type="entry name" value="PA_dom_sf"/>
</dbReference>
<dbReference type="Gene3D" id="3.40.50.200">
    <property type="entry name" value="Peptidase S8/S53 domain"/>
    <property type="match status" value="1"/>
</dbReference>
<reference evidence="13 14" key="1">
    <citation type="submission" date="2023-07" db="EMBL/GenBank/DDBJ databases">
        <title>Sorghum-associated microbial communities from plants grown in Nebraska, USA.</title>
        <authorList>
            <person name="Schachtman D."/>
        </authorList>
    </citation>
    <scope>NUCLEOTIDE SEQUENCE [LARGE SCALE GENOMIC DNA]</scope>
    <source>
        <strain evidence="13 14">BE198</strain>
    </source>
</reference>
<dbReference type="Proteomes" id="UP001251524">
    <property type="component" value="Unassembled WGS sequence"/>
</dbReference>
<keyword evidence="2" id="KW-0134">Cell wall</keyword>
<dbReference type="SUPFAM" id="SSF52025">
    <property type="entry name" value="PA domain"/>
    <property type="match status" value="1"/>
</dbReference>
<dbReference type="RefSeq" id="WP_310058315.1">
    <property type="nucleotide sequence ID" value="NZ_JAVDVY010000001.1"/>
</dbReference>
<dbReference type="EMBL" id="JAVDVY010000001">
    <property type="protein sequence ID" value="MDR7133506.1"/>
    <property type="molecule type" value="Genomic_DNA"/>
</dbReference>
<evidence type="ECO:0000256" key="8">
    <source>
        <dbReference type="PROSITE-ProRule" id="PRU01240"/>
    </source>
</evidence>
<feature type="active site" description="Charge relay system" evidence="8">
    <location>
        <position position="199"/>
    </location>
</feature>
<dbReference type="GO" id="GO:0008233">
    <property type="term" value="F:peptidase activity"/>
    <property type="evidence" value="ECO:0007669"/>
    <property type="project" value="UniProtKB-KW"/>
</dbReference>
<feature type="domain" description="C5a peptidase/Subtilisin-like protease SBT2-like Fn3-like" evidence="12">
    <location>
        <begin position="590"/>
        <end position="684"/>
    </location>
</feature>
<evidence type="ECO:0000259" key="12">
    <source>
        <dbReference type="Pfam" id="PF06280"/>
    </source>
</evidence>
<dbReference type="InterPro" id="IPR000209">
    <property type="entry name" value="Peptidase_S8/S53_dom"/>
</dbReference>
<dbReference type="PANTHER" id="PTHR43806:SF11">
    <property type="entry name" value="CEREVISIN-RELATED"/>
    <property type="match status" value="1"/>
</dbReference>
<evidence type="ECO:0000259" key="10">
    <source>
        <dbReference type="Pfam" id="PF00082"/>
    </source>
</evidence>
<dbReference type="Gene3D" id="3.50.30.30">
    <property type="match status" value="1"/>
</dbReference>
<comment type="caution">
    <text evidence="13">The sequence shown here is derived from an EMBL/GenBank/DDBJ whole genome shotgun (WGS) entry which is preliminary data.</text>
</comment>
<evidence type="ECO:0000256" key="3">
    <source>
        <dbReference type="ARBA" id="ARBA00022525"/>
    </source>
</evidence>
<evidence type="ECO:0000256" key="6">
    <source>
        <dbReference type="ARBA" id="ARBA00022801"/>
    </source>
</evidence>
<dbReference type="Gene3D" id="2.60.40.1710">
    <property type="entry name" value="Subtilisin-like superfamily"/>
    <property type="match status" value="1"/>
</dbReference>
<dbReference type="InterPro" id="IPR050131">
    <property type="entry name" value="Peptidase_S8_subtilisin-like"/>
</dbReference>
<organism evidence="13 14">
    <name type="scientific">Lysobacter niastensis</name>
    <dbReference type="NCBI Taxonomy" id="380629"/>
    <lineage>
        <taxon>Bacteria</taxon>
        <taxon>Pseudomonadati</taxon>
        <taxon>Pseudomonadota</taxon>
        <taxon>Gammaproteobacteria</taxon>
        <taxon>Lysobacterales</taxon>
        <taxon>Lysobacteraceae</taxon>
        <taxon>Lysobacter</taxon>
    </lineage>
</organism>
<dbReference type="InterPro" id="IPR036852">
    <property type="entry name" value="Peptidase_S8/S53_dom_sf"/>
</dbReference>
<keyword evidence="6 8" id="KW-0378">Hydrolase</keyword>
<feature type="active site" description="Charge relay system" evidence="8">
    <location>
        <position position="137"/>
    </location>
</feature>
<evidence type="ECO:0000313" key="13">
    <source>
        <dbReference type="EMBL" id="MDR7133506.1"/>
    </source>
</evidence>
<dbReference type="Pfam" id="PF02225">
    <property type="entry name" value="PA"/>
    <property type="match status" value="1"/>
</dbReference>
<feature type="active site" description="Charge relay system" evidence="8">
    <location>
        <position position="506"/>
    </location>
</feature>
<sequence length="831" mass="85208">MNPAPVVESDAPRDESPQRWFVELSGAPAAEGGKSAALKSEKKAFRDNAGAAGVKYQEHFAFDGLFNGLSISVSRSQLSTLMRIPGVKAIYPVETVAMPDPETSNPELATALAMTGADIAQNELGLDGRGVRVAVMDTGVDIDHPDFGGNGTNGSTPFPTARVVTGWDFVGDAFNADPASATYNPVTTPDAIPDDCAGHGSHVAGIIGADGTVKGVAPKVSIGAYRVFGCQGSTTADVMLAAMERALADDMDVLNMSIGSTYQWPEYPTAKAATRLVNKGMVVVASAGNSGTTGLYSTGAPSVGDKVISVASFDNTRITSPAFTITPDGRAIGYNASSDAPTPPSAGTASLQRTGTATSAADACTALPAGSLSGHVALIRRGTCSFHIKSANAQAAGAIAVVVYNNVAGPLSPAVAGPVPINIPVMGINNIDGEVIDSRLANGPVSLTWGATASVVNPTGGLISSFSAYGMSPDLQLKPDIGAPGGSIYSTYPLEKGGYANISGTSMSSPHVAGAAALLLQAAPNTPSQAVGRILQNTAVPKPWSGNPNLGFLDIVYRQGAGMLRIDEAITTATRVSPGKLSLGESTSGPATSELTLTNSGSTPVTYALSSVNGVATGANTFTPSFNTAGAGVVFGTSSVTLQPGATATVGVTITPPPAPAGGQYGGYLVMTPNDGSATLRVPFAGYIGDYQLRQVLVPTVNGFPWLAKFSGTGYTNRPAGASYTMAGNDVPFFLVHLDHQSRKMRLDVTDANTGKSWHRALEDEYLGRNSTSTGFFALSWDGITTAGNKSYTVPNGQYLVKMSVLKALGDESNPAHWETWTSPVITVARP</sequence>
<proteinExistence type="inferred from homology"/>
<feature type="domain" description="PA" evidence="11">
    <location>
        <begin position="360"/>
        <end position="435"/>
    </location>
</feature>
<dbReference type="GO" id="GO:0006508">
    <property type="term" value="P:proteolysis"/>
    <property type="evidence" value="ECO:0007669"/>
    <property type="project" value="UniProtKB-KW"/>
</dbReference>
<evidence type="ECO:0000256" key="1">
    <source>
        <dbReference type="ARBA" id="ARBA00011073"/>
    </source>
</evidence>
<dbReference type="InterPro" id="IPR015500">
    <property type="entry name" value="Peptidase_S8_subtilisin-rel"/>
</dbReference>
<keyword evidence="7 8" id="KW-0720">Serine protease</keyword>
<name>A0ABU1W7D8_9GAMM</name>
<evidence type="ECO:0000256" key="7">
    <source>
        <dbReference type="ARBA" id="ARBA00022825"/>
    </source>
</evidence>
<dbReference type="InterPro" id="IPR023827">
    <property type="entry name" value="Peptidase_S8_Asp-AS"/>
</dbReference>
<gene>
    <name evidence="13" type="ORF">J2X06_000690</name>
</gene>
<dbReference type="InterPro" id="IPR022398">
    <property type="entry name" value="Peptidase_S8_His-AS"/>
</dbReference>